<evidence type="ECO:0000313" key="4">
    <source>
        <dbReference type="Proteomes" id="UP001500547"/>
    </source>
</evidence>
<protein>
    <recommendedName>
        <fullName evidence="2">Restriction endonuclease type IV Mrr domain-containing protein</fullName>
    </recommendedName>
</protein>
<keyword evidence="4" id="KW-1185">Reference proteome</keyword>
<sequence>MQQQSSGLTGITFGNSWLSAALRTLAVFVLAYVLPAFLMAGNRFAGFLQLLATVLCFAGCAVAIYRILQQRTAEEEGMPFEATVFVDDEPPPRVVRSVPAPAASAAPDGGAVPAPGVGAAPAAAMSPAVSPVAAPASLPTVWTQAALERFCIALYRFNGLRSEMVATGVPGAYRIKLFPRNSEKANALLLCEADDAVQGSARYEVFLRDMDDAGVEKGFFVAPAGFTNDVVAVARSRHVTLVDDKLMRAMLDRLPDGAKAEAIAAANGVVL</sequence>
<evidence type="ECO:0000259" key="2">
    <source>
        <dbReference type="Pfam" id="PF04471"/>
    </source>
</evidence>
<feature type="domain" description="Restriction endonuclease type IV Mrr" evidence="2">
    <location>
        <begin position="143"/>
        <end position="250"/>
    </location>
</feature>
<dbReference type="EMBL" id="BAABLD010000005">
    <property type="protein sequence ID" value="GAA5161109.1"/>
    <property type="molecule type" value="Genomic_DNA"/>
</dbReference>
<evidence type="ECO:0000313" key="3">
    <source>
        <dbReference type="EMBL" id="GAA5161109.1"/>
    </source>
</evidence>
<accession>A0ABP9QFJ8</accession>
<feature type="transmembrane region" description="Helical" evidence="1">
    <location>
        <begin position="46"/>
        <end position="68"/>
    </location>
</feature>
<organism evidence="3 4">
    <name type="scientific">Viridibacterium curvum</name>
    <dbReference type="NCBI Taxonomy" id="1101404"/>
    <lineage>
        <taxon>Bacteria</taxon>
        <taxon>Pseudomonadati</taxon>
        <taxon>Pseudomonadota</taxon>
        <taxon>Betaproteobacteria</taxon>
        <taxon>Rhodocyclales</taxon>
        <taxon>Rhodocyclaceae</taxon>
        <taxon>Viridibacterium</taxon>
    </lineage>
</organism>
<dbReference type="InterPro" id="IPR007560">
    <property type="entry name" value="Restrct_endonuc_IV_Mrr"/>
</dbReference>
<comment type="caution">
    <text evidence="3">The sequence shown here is derived from an EMBL/GenBank/DDBJ whole genome shotgun (WGS) entry which is preliminary data.</text>
</comment>
<feature type="transmembrane region" description="Helical" evidence="1">
    <location>
        <begin position="20"/>
        <end position="40"/>
    </location>
</feature>
<dbReference type="Proteomes" id="UP001500547">
    <property type="component" value="Unassembled WGS sequence"/>
</dbReference>
<proteinExistence type="predicted"/>
<dbReference type="RefSeq" id="WP_345531753.1">
    <property type="nucleotide sequence ID" value="NZ_BAABLD010000005.1"/>
</dbReference>
<evidence type="ECO:0000256" key="1">
    <source>
        <dbReference type="SAM" id="Phobius"/>
    </source>
</evidence>
<dbReference type="Pfam" id="PF04471">
    <property type="entry name" value="Mrr_cat"/>
    <property type="match status" value="1"/>
</dbReference>
<keyword evidence="1" id="KW-1133">Transmembrane helix</keyword>
<name>A0ABP9QFJ8_9RHOO</name>
<keyword evidence="1" id="KW-0472">Membrane</keyword>
<gene>
    <name evidence="3" type="ORF">GCM10025770_09820</name>
</gene>
<reference evidence="4" key="1">
    <citation type="journal article" date="2019" name="Int. J. Syst. Evol. Microbiol.">
        <title>The Global Catalogue of Microorganisms (GCM) 10K type strain sequencing project: providing services to taxonomists for standard genome sequencing and annotation.</title>
        <authorList>
            <consortium name="The Broad Institute Genomics Platform"/>
            <consortium name="The Broad Institute Genome Sequencing Center for Infectious Disease"/>
            <person name="Wu L."/>
            <person name="Ma J."/>
        </authorList>
    </citation>
    <scope>NUCLEOTIDE SEQUENCE [LARGE SCALE GENOMIC DNA]</scope>
    <source>
        <strain evidence="4">JCM 18715</strain>
    </source>
</reference>
<keyword evidence="1" id="KW-0812">Transmembrane</keyword>